<evidence type="ECO:0000313" key="2">
    <source>
        <dbReference type="Proteomes" id="UP000323597"/>
    </source>
</evidence>
<protein>
    <submittedName>
        <fullName evidence="1">Uncharacterized protein</fullName>
    </submittedName>
</protein>
<dbReference type="AlphaFoldDB" id="A0A5D2VEJ3"/>
<sequence length="80" mass="8896">MPYIVCPKSHISFVIAACWKGASSGQINHSLDTCWKQSFGYFSYGFICCLTSIPDIQPVTKGQRYSASNAYPCTSMVWDT</sequence>
<keyword evidence="2" id="KW-1185">Reference proteome</keyword>
<evidence type="ECO:0000313" key="1">
    <source>
        <dbReference type="EMBL" id="TYI87815.1"/>
    </source>
</evidence>
<reference evidence="1 2" key="1">
    <citation type="submission" date="2019-07" db="EMBL/GenBank/DDBJ databases">
        <title>WGS assembly of Gossypium mustelinum.</title>
        <authorList>
            <person name="Chen Z.J."/>
            <person name="Sreedasyam A."/>
            <person name="Ando A."/>
            <person name="Song Q."/>
            <person name="De L."/>
            <person name="Hulse-Kemp A."/>
            <person name="Ding M."/>
            <person name="Ye W."/>
            <person name="Kirkbride R."/>
            <person name="Jenkins J."/>
            <person name="Plott C."/>
            <person name="Lovell J."/>
            <person name="Lin Y.-M."/>
            <person name="Vaughn R."/>
            <person name="Liu B."/>
            <person name="Li W."/>
            <person name="Simpson S."/>
            <person name="Scheffler B."/>
            <person name="Saski C."/>
            <person name="Grover C."/>
            <person name="Hu G."/>
            <person name="Conover J."/>
            <person name="Carlson J."/>
            <person name="Shu S."/>
            <person name="Boston L."/>
            <person name="Williams M."/>
            <person name="Peterson D."/>
            <person name="Mcgee K."/>
            <person name="Jones D."/>
            <person name="Wendel J."/>
            <person name="Stelly D."/>
            <person name="Grimwood J."/>
            <person name="Schmutz J."/>
        </authorList>
    </citation>
    <scope>NUCLEOTIDE SEQUENCE [LARGE SCALE GENOMIC DNA]</scope>
    <source>
        <strain evidence="1">1408120.09</strain>
    </source>
</reference>
<dbReference type="EMBL" id="CM017652">
    <property type="protein sequence ID" value="TYI87815.1"/>
    <property type="molecule type" value="Genomic_DNA"/>
</dbReference>
<gene>
    <name evidence="1" type="ORF">E1A91_D04G162300v1</name>
</gene>
<organism evidence="1 2">
    <name type="scientific">Gossypium mustelinum</name>
    <name type="common">Cotton</name>
    <name type="synonym">Gossypium caicoense</name>
    <dbReference type="NCBI Taxonomy" id="34275"/>
    <lineage>
        <taxon>Eukaryota</taxon>
        <taxon>Viridiplantae</taxon>
        <taxon>Streptophyta</taxon>
        <taxon>Embryophyta</taxon>
        <taxon>Tracheophyta</taxon>
        <taxon>Spermatophyta</taxon>
        <taxon>Magnoliopsida</taxon>
        <taxon>eudicotyledons</taxon>
        <taxon>Gunneridae</taxon>
        <taxon>Pentapetalae</taxon>
        <taxon>rosids</taxon>
        <taxon>malvids</taxon>
        <taxon>Malvales</taxon>
        <taxon>Malvaceae</taxon>
        <taxon>Malvoideae</taxon>
        <taxon>Gossypium</taxon>
    </lineage>
</organism>
<name>A0A5D2VEJ3_GOSMU</name>
<accession>A0A5D2VEJ3</accession>
<dbReference type="Proteomes" id="UP000323597">
    <property type="component" value="Chromosome D04"/>
</dbReference>
<proteinExistence type="predicted"/>